<keyword evidence="2" id="KW-0446">Lipid-binding</keyword>
<evidence type="ECO:0000313" key="4">
    <source>
        <dbReference type="EMBL" id="VDI46971.1"/>
    </source>
</evidence>
<feature type="domain" description="Lipocalin/cytosolic fatty-acid binding" evidence="3">
    <location>
        <begin position="11"/>
        <end position="120"/>
    </location>
</feature>
<dbReference type="Gene3D" id="2.40.128.20">
    <property type="match status" value="1"/>
</dbReference>
<dbReference type="InterPro" id="IPR000463">
    <property type="entry name" value="Fatty_acid-bd"/>
</dbReference>
<dbReference type="PANTHER" id="PTHR11955">
    <property type="entry name" value="FATTY ACID BINDING PROTEIN"/>
    <property type="match status" value="1"/>
</dbReference>
<dbReference type="PRINTS" id="PR00178">
    <property type="entry name" value="FATTYACIDBP"/>
</dbReference>
<dbReference type="EMBL" id="UYJE01006561">
    <property type="protein sequence ID" value="VDI46971.1"/>
    <property type="molecule type" value="Genomic_DNA"/>
</dbReference>
<dbReference type="Pfam" id="PF00061">
    <property type="entry name" value="Lipocalin"/>
    <property type="match status" value="1"/>
</dbReference>
<dbReference type="InterPro" id="IPR000566">
    <property type="entry name" value="Lipocln_cytosolic_FA-bd_dom"/>
</dbReference>
<dbReference type="InterPro" id="IPR012674">
    <property type="entry name" value="Calycin"/>
</dbReference>
<dbReference type="CDD" id="cd00742">
    <property type="entry name" value="FABP"/>
    <property type="match status" value="1"/>
</dbReference>
<dbReference type="InterPro" id="IPR031259">
    <property type="entry name" value="ILBP"/>
</dbReference>
<evidence type="ECO:0000313" key="5">
    <source>
        <dbReference type="Proteomes" id="UP000596742"/>
    </source>
</evidence>
<protein>
    <recommendedName>
        <fullName evidence="3">Lipocalin/cytosolic fatty-acid binding domain-containing protein</fullName>
    </recommendedName>
</protein>
<accession>A0A8B6FCM4</accession>
<dbReference type="GO" id="GO:0008289">
    <property type="term" value="F:lipid binding"/>
    <property type="evidence" value="ECO:0007669"/>
    <property type="project" value="UniProtKB-KW"/>
</dbReference>
<evidence type="ECO:0000259" key="3">
    <source>
        <dbReference type="Pfam" id="PF00061"/>
    </source>
</evidence>
<evidence type="ECO:0000256" key="1">
    <source>
        <dbReference type="ARBA" id="ARBA00008390"/>
    </source>
</evidence>
<comment type="similarity">
    <text evidence="1">Belongs to the calycin superfamily. Fatty-acid binding protein (FABP) family.</text>
</comment>
<organism evidence="4 5">
    <name type="scientific">Mytilus galloprovincialis</name>
    <name type="common">Mediterranean mussel</name>
    <dbReference type="NCBI Taxonomy" id="29158"/>
    <lineage>
        <taxon>Eukaryota</taxon>
        <taxon>Metazoa</taxon>
        <taxon>Spiralia</taxon>
        <taxon>Lophotrochozoa</taxon>
        <taxon>Mollusca</taxon>
        <taxon>Bivalvia</taxon>
        <taxon>Autobranchia</taxon>
        <taxon>Pteriomorphia</taxon>
        <taxon>Mytilida</taxon>
        <taxon>Mytiloidea</taxon>
        <taxon>Mytilidae</taxon>
        <taxon>Mytilinae</taxon>
        <taxon>Mytilus</taxon>
    </lineage>
</organism>
<sequence length="140" mass="15439">MALAEIGSSIAGTWVLVKNENMDDYLKEIGVNFVLRKIAAAASSTMIISVEGDQVRIITKGPKDSDTSFKLGEEVESNDPQDNPMKAIVTWEDGKLITAAKPTEGSKAKATRVERRIEGDQLIMDVSVNAVMMRRIWKKK</sequence>
<gene>
    <name evidence="4" type="ORF">MGAL_10B083849</name>
</gene>
<reference evidence="4" key="1">
    <citation type="submission" date="2018-11" db="EMBL/GenBank/DDBJ databases">
        <authorList>
            <person name="Alioto T."/>
            <person name="Alioto T."/>
        </authorList>
    </citation>
    <scope>NUCLEOTIDE SEQUENCE</scope>
</reference>
<dbReference type="AlphaFoldDB" id="A0A8B6FCM4"/>
<evidence type="ECO:0000256" key="2">
    <source>
        <dbReference type="ARBA" id="ARBA00023121"/>
    </source>
</evidence>
<keyword evidence="5" id="KW-1185">Reference proteome</keyword>
<dbReference type="OrthoDB" id="412780at2759"/>
<dbReference type="SUPFAM" id="SSF50814">
    <property type="entry name" value="Lipocalins"/>
    <property type="match status" value="1"/>
</dbReference>
<name>A0A8B6FCM4_MYTGA</name>
<dbReference type="Proteomes" id="UP000596742">
    <property type="component" value="Unassembled WGS sequence"/>
</dbReference>
<proteinExistence type="inferred from homology"/>
<comment type="caution">
    <text evidence="4">The sequence shown here is derived from an EMBL/GenBank/DDBJ whole genome shotgun (WGS) entry which is preliminary data.</text>
</comment>